<keyword evidence="2" id="KW-1133">Transmembrane helix</keyword>
<dbReference type="OrthoDB" id="10372692at2759"/>
<evidence type="ECO:0000313" key="3">
    <source>
        <dbReference type="EMBL" id="EIJ89663.1"/>
    </source>
</evidence>
<proteinExistence type="predicted"/>
<evidence type="ECO:0000256" key="1">
    <source>
        <dbReference type="SAM" id="MobiDB-lite"/>
    </source>
</evidence>
<dbReference type="Proteomes" id="UP000002872">
    <property type="component" value="Unassembled WGS sequence"/>
</dbReference>
<dbReference type="HOGENOM" id="CLU_1928162_0_0_1"/>
<organism evidence="3 4">
    <name type="scientific">Nematocida parisii (strain ERTm3)</name>
    <name type="common">Nematode killer fungus</name>
    <dbReference type="NCBI Taxonomy" id="935791"/>
    <lineage>
        <taxon>Eukaryota</taxon>
        <taxon>Fungi</taxon>
        <taxon>Fungi incertae sedis</taxon>
        <taxon>Microsporidia</taxon>
        <taxon>Nematocida</taxon>
    </lineage>
</organism>
<dbReference type="VEuPathDB" id="MicrosporidiaDB:NEQG_00433"/>
<accession>I3EKB6</accession>
<dbReference type="InParanoid" id="I3EKB6"/>
<name>I3EKB6_NEMP3</name>
<feature type="transmembrane region" description="Helical" evidence="2">
    <location>
        <begin position="102"/>
        <end position="121"/>
    </location>
</feature>
<dbReference type="EMBL" id="GL870876">
    <property type="protein sequence ID" value="EIJ89663.1"/>
    <property type="molecule type" value="Genomic_DNA"/>
</dbReference>
<keyword evidence="4" id="KW-1185">Reference proteome</keyword>
<feature type="compositionally biased region" description="Basic residues" evidence="1">
    <location>
        <begin position="61"/>
        <end position="72"/>
    </location>
</feature>
<sequence length="131" mass="14730">MKKLFRKATGQATIYDHLDDIKNSICKIGERVCNNIEIAGNDFCSEIQKAYESNPSASTTTRRRTTPKKKLGAKNTAGCPGVVSSQETTQSNELTYWNRHKMLFLTVSGVLSILFIIIYIIKQKKRKSISV</sequence>
<keyword evidence="2" id="KW-0812">Transmembrane</keyword>
<protein>
    <submittedName>
        <fullName evidence="3">Uncharacterized protein</fullName>
    </submittedName>
</protein>
<feature type="region of interest" description="Disordered" evidence="1">
    <location>
        <begin position="54"/>
        <end position="84"/>
    </location>
</feature>
<reference evidence="3" key="1">
    <citation type="submission" date="2011-01" db="EMBL/GenBank/DDBJ databases">
        <title>The Genome Sequence of Nematocida parisii strain ERTm3.</title>
        <authorList>
            <consortium name="The Broad Institute Genome Sequencing Platform"/>
            <consortium name="The Broad Institute Genome Sequencing Center for Infectious Disease"/>
            <person name="Cuomo C."/>
            <person name="Troemel E."/>
            <person name="Young S.K."/>
            <person name="Zeng Q."/>
            <person name="Gargeya S."/>
            <person name="Fitzgerald M."/>
            <person name="Haas B."/>
            <person name="Abouelleil A."/>
            <person name="Alvarado L."/>
            <person name="Arachchi H.M."/>
            <person name="Berlin A."/>
            <person name="Chapman S.B."/>
            <person name="Gearin G."/>
            <person name="Goldberg J."/>
            <person name="Griggs A."/>
            <person name="Gujja S."/>
            <person name="Hansen M."/>
            <person name="Heiman D."/>
            <person name="Howarth C."/>
            <person name="Larimer J."/>
            <person name="Lui A."/>
            <person name="MacDonald P.J.P."/>
            <person name="McCowen C."/>
            <person name="Montmayeur A."/>
            <person name="Murphy C."/>
            <person name="Neiman D."/>
            <person name="Pearson M."/>
            <person name="Priest M."/>
            <person name="Roberts A."/>
            <person name="Saif S."/>
            <person name="Shea T."/>
            <person name="Sisk P."/>
            <person name="Stolte C."/>
            <person name="Sykes S."/>
            <person name="Wortman J."/>
            <person name="Nusbaum C."/>
            <person name="Birren B."/>
        </authorList>
    </citation>
    <scope>NUCLEOTIDE SEQUENCE</scope>
    <source>
        <strain evidence="3">ERTm3</strain>
    </source>
</reference>
<dbReference type="AlphaFoldDB" id="I3EKB6"/>
<evidence type="ECO:0000313" key="4">
    <source>
        <dbReference type="Proteomes" id="UP000002872"/>
    </source>
</evidence>
<evidence type="ECO:0000256" key="2">
    <source>
        <dbReference type="SAM" id="Phobius"/>
    </source>
</evidence>
<gene>
    <name evidence="3" type="ORF">NEQG_00433</name>
</gene>
<keyword evidence="2" id="KW-0472">Membrane</keyword>